<sequence length="442" mass="45922">MFAPQPGGSTYQFAKTIPEPPPPPQSVSAPVRQPGANWTLCVYPARGWVPEWRAPMVSAVVVSSVLTGLLVCAVLVGRREEAWLLAEMRDANEALAEEKQRTDVLLARQLNLLSCALECNADATGTAAAASGGAGGGARRGGGEGEGGGEGGGGAWPAELIRLGSGSDIADSGPLKALAQIEDMRRAIGTAAPPDAAVNDLRLLELLGEGAFGKVYRGLWRGSTVAVKSMVLPANMSGAQKRERMAIMEAAISSAMKHPNIVQTFTYSIKPATSSTTIPSAGLAGRPVGPGDPGGALSLLSSSQHIHSFEVSIVLEYCDWGCLRDALDAGAFFTADNALNYAAILDTAADVARALLHLHRHQVVHSDLKSRNILLKSDGRGSAGRGAIAKVADFGLAVQVEAQSSHVSSAQGTPSHMAPEAQLGRVSTAADVYSFGVTLWEM</sequence>
<dbReference type="Proteomes" id="UP000054498">
    <property type="component" value="Unassembled WGS sequence"/>
</dbReference>
<keyword evidence="2 5" id="KW-0547">Nucleotide-binding</keyword>
<name>A0A0D2M955_9CHLO</name>
<comment type="similarity">
    <text evidence="6">Belongs to the protein kinase superfamily.</text>
</comment>
<dbReference type="GO" id="GO:0005524">
    <property type="term" value="F:ATP binding"/>
    <property type="evidence" value="ECO:0007669"/>
    <property type="project" value="UniProtKB-UniRule"/>
</dbReference>
<keyword evidence="1" id="KW-0808">Transferase</keyword>
<keyword evidence="4 5" id="KW-0067">ATP-binding</keyword>
<feature type="compositionally biased region" description="Gly residues" evidence="7">
    <location>
        <begin position="132"/>
        <end position="152"/>
    </location>
</feature>
<feature type="region of interest" description="Disordered" evidence="7">
    <location>
        <begin position="128"/>
        <end position="152"/>
    </location>
</feature>
<dbReference type="PROSITE" id="PS00108">
    <property type="entry name" value="PROTEIN_KINASE_ST"/>
    <property type="match status" value="1"/>
</dbReference>
<evidence type="ECO:0000313" key="9">
    <source>
        <dbReference type="EMBL" id="KIY99809.1"/>
    </source>
</evidence>
<organism evidence="9 10">
    <name type="scientific">Monoraphidium neglectum</name>
    <dbReference type="NCBI Taxonomy" id="145388"/>
    <lineage>
        <taxon>Eukaryota</taxon>
        <taxon>Viridiplantae</taxon>
        <taxon>Chlorophyta</taxon>
        <taxon>core chlorophytes</taxon>
        <taxon>Chlorophyceae</taxon>
        <taxon>CS clade</taxon>
        <taxon>Sphaeropleales</taxon>
        <taxon>Selenastraceae</taxon>
        <taxon>Monoraphidium</taxon>
    </lineage>
</organism>
<evidence type="ECO:0000256" key="6">
    <source>
        <dbReference type="RuleBase" id="RU000304"/>
    </source>
</evidence>
<reference evidence="9 10" key="1">
    <citation type="journal article" date="2013" name="BMC Genomics">
        <title>Reconstruction of the lipid metabolism for the microalga Monoraphidium neglectum from its genome sequence reveals characteristics suitable for biofuel production.</title>
        <authorList>
            <person name="Bogen C."/>
            <person name="Al-Dilaimi A."/>
            <person name="Albersmeier A."/>
            <person name="Wichmann J."/>
            <person name="Grundmann M."/>
            <person name="Rupp O."/>
            <person name="Lauersen K.J."/>
            <person name="Blifernez-Klassen O."/>
            <person name="Kalinowski J."/>
            <person name="Goesmann A."/>
            <person name="Mussgnug J.H."/>
            <person name="Kruse O."/>
        </authorList>
    </citation>
    <scope>NUCLEOTIDE SEQUENCE [LARGE SCALE GENOMIC DNA]</scope>
    <source>
        <strain evidence="9 10">SAG 48.87</strain>
    </source>
</reference>
<dbReference type="AlphaFoldDB" id="A0A0D2M955"/>
<dbReference type="KEGG" id="mng:MNEG_8151"/>
<dbReference type="GO" id="GO:0004674">
    <property type="term" value="F:protein serine/threonine kinase activity"/>
    <property type="evidence" value="ECO:0007669"/>
    <property type="project" value="UniProtKB-KW"/>
</dbReference>
<evidence type="ECO:0000256" key="2">
    <source>
        <dbReference type="ARBA" id="ARBA00022741"/>
    </source>
</evidence>
<evidence type="ECO:0000313" key="10">
    <source>
        <dbReference type="Proteomes" id="UP000054498"/>
    </source>
</evidence>
<dbReference type="PANTHER" id="PTHR44329">
    <property type="entry name" value="SERINE/THREONINE-PROTEIN KINASE TNNI3K-RELATED"/>
    <property type="match status" value="1"/>
</dbReference>
<dbReference type="RefSeq" id="XP_013898829.1">
    <property type="nucleotide sequence ID" value="XM_014043375.1"/>
</dbReference>
<keyword evidence="6" id="KW-0723">Serine/threonine-protein kinase</keyword>
<dbReference type="STRING" id="145388.A0A0D2M955"/>
<dbReference type="SMART" id="SM00220">
    <property type="entry name" value="S_TKc"/>
    <property type="match status" value="1"/>
</dbReference>
<evidence type="ECO:0000256" key="3">
    <source>
        <dbReference type="ARBA" id="ARBA00022777"/>
    </source>
</evidence>
<evidence type="ECO:0000256" key="5">
    <source>
        <dbReference type="PROSITE-ProRule" id="PRU10141"/>
    </source>
</evidence>
<keyword evidence="10" id="KW-1185">Reference proteome</keyword>
<dbReference type="OrthoDB" id="540454at2759"/>
<dbReference type="PROSITE" id="PS00107">
    <property type="entry name" value="PROTEIN_KINASE_ATP"/>
    <property type="match status" value="1"/>
</dbReference>
<dbReference type="InterPro" id="IPR000719">
    <property type="entry name" value="Prot_kinase_dom"/>
</dbReference>
<dbReference type="InterPro" id="IPR051681">
    <property type="entry name" value="Ser/Thr_Kinases-Pseudokinases"/>
</dbReference>
<dbReference type="Gene3D" id="1.10.510.10">
    <property type="entry name" value="Transferase(Phosphotransferase) domain 1"/>
    <property type="match status" value="1"/>
</dbReference>
<keyword evidence="3 9" id="KW-0418">Kinase</keyword>
<dbReference type="InterPro" id="IPR011009">
    <property type="entry name" value="Kinase-like_dom_sf"/>
</dbReference>
<gene>
    <name evidence="9" type="ORF">MNEG_8151</name>
</gene>
<dbReference type="Pfam" id="PF00069">
    <property type="entry name" value="Pkinase"/>
    <property type="match status" value="1"/>
</dbReference>
<accession>A0A0D2M955</accession>
<dbReference type="Gene3D" id="3.30.200.20">
    <property type="entry name" value="Phosphorylase Kinase, domain 1"/>
    <property type="match status" value="1"/>
</dbReference>
<dbReference type="PANTHER" id="PTHR44329:SF214">
    <property type="entry name" value="PROTEIN KINASE DOMAIN-CONTAINING PROTEIN"/>
    <property type="match status" value="1"/>
</dbReference>
<dbReference type="EMBL" id="KK101738">
    <property type="protein sequence ID" value="KIY99809.1"/>
    <property type="molecule type" value="Genomic_DNA"/>
</dbReference>
<evidence type="ECO:0000256" key="4">
    <source>
        <dbReference type="ARBA" id="ARBA00022840"/>
    </source>
</evidence>
<evidence type="ECO:0000256" key="7">
    <source>
        <dbReference type="SAM" id="MobiDB-lite"/>
    </source>
</evidence>
<proteinExistence type="inferred from homology"/>
<feature type="region of interest" description="Disordered" evidence="7">
    <location>
        <begin position="1"/>
        <end position="29"/>
    </location>
</feature>
<dbReference type="InterPro" id="IPR008271">
    <property type="entry name" value="Ser/Thr_kinase_AS"/>
</dbReference>
<dbReference type="SUPFAM" id="SSF56112">
    <property type="entry name" value="Protein kinase-like (PK-like)"/>
    <property type="match status" value="1"/>
</dbReference>
<feature type="domain" description="Protein kinase" evidence="8">
    <location>
        <begin position="201"/>
        <end position="442"/>
    </location>
</feature>
<evidence type="ECO:0000259" key="8">
    <source>
        <dbReference type="PROSITE" id="PS50011"/>
    </source>
</evidence>
<dbReference type="InterPro" id="IPR017441">
    <property type="entry name" value="Protein_kinase_ATP_BS"/>
</dbReference>
<dbReference type="GeneID" id="25741027"/>
<protein>
    <submittedName>
        <fullName evidence="9">Serine/threonine-protein kinase PAK 7</fullName>
    </submittedName>
</protein>
<feature type="binding site" evidence="5">
    <location>
        <position position="228"/>
    </location>
    <ligand>
        <name>ATP</name>
        <dbReference type="ChEBI" id="CHEBI:30616"/>
    </ligand>
</feature>
<dbReference type="PROSITE" id="PS50011">
    <property type="entry name" value="PROTEIN_KINASE_DOM"/>
    <property type="match status" value="1"/>
</dbReference>
<evidence type="ECO:0000256" key="1">
    <source>
        <dbReference type="ARBA" id="ARBA00022679"/>
    </source>
</evidence>